<dbReference type="InterPro" id="IPR000571">
    <property type="entry name" value="Znf_CCCH"/>
</dbReference>
<dbReference type="GO" id="GO:0003729">
    <property type="term" value="F:mRNA binding"/>
    <property type="evidence" value="ECO:0007669"/>
    <property type="project" value="InterPro"/>
</dbReference>
<keyword evidence="9" id="KW-1185">Reference proteome</keyword>
<name>X6LX02_RETFI</name>
<keyword evidence="3 5" id="KW-0863">Zinc-finger</keyword>
<feature type="zinc finger region" description="C3H1-type" evidence="5">
    <location>
        <begin position="321"/>
        <end position="351"/>
    </location>
</feature>
<dbReference type="PANTHER" id="PTHR12547">
    <property type="entry name" value="CCCH ZINC FINGER/TIS11-RELATED"/>
    <property type="match status" value="1"/>
</dbReference>
<feature type="zinc finger region" description="C3H1-type" evidence="5">
    <location>
        <begin position="283"/>
        <end position="311"/>
    </location>
</feature>
<dbReference type="Proteomes" id="UP000023152">
    <property type="component" value="Unassembled WGS sequence"/>
</dbReference>
<dbReference type="PANTHER" id="PTHR12547:SF18">
    <property type="entry name" value="PROTEIN TIS11"/>
    <property type="match status" value="1"/>
</dbReference>
<dbReference type="EMBL" id="ASPP01027131">
    <property type="protein sequence ID" value="ETO06453.1"/>
    <property type="molecule type" value="Genomic_DNA"/>
</dbReference>
<keyword evidence="4 5" id="KW-0862">Zinc</keyword>
<keyword evidence="2" id="KW-0677">Repeat</keyword>
<dbReference type="Pfam" id="PF00642">
    <property type="entry name" value="zf-CCCH"/>
    <property type="match status" value="1"/>
</dbReference>
<dbReference type="PROSITE" id="PS50103">
    <property type="entry name" value="ZF_C3H1"/>
    <property type="match status" value="2"/>
</dbReference>
<evidence type="ECO:0000256" key="1">
    <source>
        <dbReference type="ARBA" id="ARBA00022723"/>
    </source>
</evidence>
<evidence type="ECO:0000256" key="6">
    <source>
        <dbReference type="SAM" id="MobiDB-lite"/>
    </source>
</evidence>
<evidence type="ECO:0000313" key="8">
    <source>
        <dbReference type="EMBL" id="ETO06453.1"/>
    </source>
</evidence>
<feature type="domain" description="C3H1-type" evidence="7">
    <location>
        <begin position="321"/>
        <end position="351"/>
    </location>
</feature>
<feature type="compositionally biased region" description="Basic residues" evidence="6">
    <location>
        <begin position="260"/>
        <end position="272"/>
    </location>
</feature>
<dbReference type="SMART" id="SM00356">
    <property type="entry name" value="ZnF_C3H1"/>
    <property type="match status" value="2"/>
</dbReference>
<dbReference type="InterPro" id="IPR045877">
    <property type="entry name" value="ZFP36-like"/>
</dbReference>
<sequence length="384" mass="44153">MDNQETCHSDYKNTTLGHSEIDLSSFQDTLEDVESRGPNTEVQHAGVQSPPFFGRCELQDLAINEYCGFANDHNQMQTDMSSRGIVSKDPYGNLFIQPYPPYYVDIRSCVSNAIWSQSSNISVGEHEPIRACISYSPPTTVHSVHSKFSDERTSPEKVWENSDAMLDEPIFEDNNNKVTPNLCDKKRAKDASVAKVTQKTRLTKVARRQKSGKPLLKIDSWNDHCKDRVREYSDVLLGCHAYNKKECHYNESVGSEQTKKDRKKKSDKHRNKKNEGSRGISDLYKTELCENWMNEGHCSYGDKCNFAHGIEDMRHRIRVANYKTQPCCDPARNDSKLCTFGKRCNYAHPGEPLRCSMPTDYHDKQYFSHIKKEFQELYPFGIYI</sequence>
<dbReference type="SUPFAM" id="SSF90229">
    <property type="entry name" value="CCCH zinc finger"/>
    <property type="match status" value="1"/>
</dbReference>
<proteinExistence type="predicted"/>
<dbReference type="OrthoDB" id="410307at2759"/>
<keyword evidence="1 5" id="KW-0479">Metal-binding</keyword>
<evidence type="ECO:0000313" key="9">
    <source>
        <dbReference type="Proteomes" id="UP000023152"/>
    </source>
</evidence>
<dbReference type="InterPro" id="IPR036855">
    <property type="entry name" value="Znf_CCCH_sf"/>
</dbReference>
<evidence type="ECO:0000259" key="7">
    <source>
        <dbReference type="PROSITE" id="PS50103"/>
    </source>
</evidence>
<gene>
    <name evidence="8" type="ORF">RFI_30938</name>
</gene>
<comment type="caution">
    <text evidence="8">The sequence shown here is derived from an EMBL/GenBank/DDBJ whole genome shotgun (WGS) entry which is preliminary data.</text>
</comment>
<evidence type="ECO:0000256" key="5">
    <source>
        <dbReference type="PROSITE-ProRule" id="PRU00723"/>
    </source>
</evidence>
<evidence type="ECO:0000256" key="2">
    <source>
        <dbReference type="ARBA" id="ARBA00022737"/>
    </source>
</evidence>
<feature type="domain" description="C3H1-type" evidence="7">
    <location>
        <begin position="283"/>
        <end position="311"/>
    </location>
</feature>
<accession>X6LX02</accession>
<reference evidence="8 9" key="1">
    <citation type="journal article" date="2013" name="Curr. Biol.">
        <title>The Genome of the Foraminiferan Reticulomyxa filosa.</title>
        <authorList>
            <person name="Glockner G."/>
            <person name="Hulsmann N."/>
            <person name="Schleicher M."/>
            <person name="Noegel A.A."/>
            <person name="Eichinger L."/>
            <person name="Gallinger C."/>
            <person name="Pawlowski J."/>
            <person name="Sierra R."/>
            <person name="Euteneuer U."/>
            <person name="Pillet L."/>
            <person name="Moustafa A."/>
            <person name="Platzer M."/>
            <person name="Groth M."/>
            <person name="Szafranski K."/>
            <person name="Schliwa M."/>
        </authorList>
    </citation>
    <scope>NUCLEOTIDE SEQUENCE [LARGE SCALE GENOMIC DNA]</scope>
</reference>
<organism evidence="8 9">
    <name type="scientific">Reticulomyxa filosa</name>
    <dbReference type="NCBI Taxonomy" id="46433"/>
    <lineage>
        <taxon>Eukaryota</taxon>
        <taxon>Sar</taxon>
        <taxon>Rhizaria</taxon>
        <taxon>Retaria</taxon>
        <taxon>Foraminifera</taxon>
        <taxon>Monothalamids</taxon>
        <taxon>Reticulomyxidae</taxon>
        <taxon>Reticulomyxa</taxon>
    </lineage>
</organism>
<evidence type="ECO:0000256" key="3">
    <source>
        <dbReference type="ARBA" id="ARBA00022771"/>
    </source>
</evidence>
<protein>
    <recommendedName>
        <fullName evidence="7">C3H1-type domain-containing protein</fullName>
    </recommendedName>
</protein>
<evidence type="ECO:0000256" key="4">
    <source>
        <dbReference type="ARBA" id="ARBA00022833"/>
    </source>
</evidence>
<dbReference type="FunFam" id="4.10.1000.10:FF:000001">
    <property type="entry name" value="zinc finger CCCH domain-containing protein 15-like"/>
    <property type="match status" value="1"/>
</dbReference>
<dbReference type="AlphaFoldDB" id="X6LX02"/>
<dbReference type="Gene3D" id="4.10.1000.10">
    <property type="entry name" value="Zinc finger, CCCH-type"/>
    <property type="match status" value="1"/>
</dbReference>
<feature type="region of interest" description="Disordered" evidence="6">
    <location>
        <begin position="252"/>
        <end position="278"/>
    </location>
</feature>
<dbReference type="GO" id="GO:0008270">
    <property type="term" value="F:zinc ion binding"/>
    <property type="evidence" value="ECO:0007669"/>
    <property type="project" value="UniProtKB-KW"/>
</dbReference>